<evidence type="ECO:0000259" key="3">
    <source>
        <dbReference type="Pfam" id="PF13968"/>
    </source>
</evidence>
<reference evidence="4" key="1">
    <citation type="submission" date="2022-05" db="EMBL/GenBank/DDBJ databases">
        <title>The Musa troglodytarum L. genome provides insights into the mechanism of non-climacteric behaviour and enrichment of carotenoids.</title>
        <authorList>
            <person name="Wang J."/>
        </authorList>
    </citation>
    <scope>NUCLEOTIDE SEQUENCE</scope>
    <source>
        <tissue evidence="4">Leaf</tissue>
    </source>
</reference>
<evidence type="ECO:0000313" key="5">
    <source>
        <dbReference type="Proteomes" id="UP001055439"/>
    </source>
</evidence>
<gene>
    <name evidence="4" type="ORF">MUK42_08409</name>
</gene>
<feature type="domain" description="DUF4220" evidence="3">
    <location>
        <begin position="2"/>
        <end position="170"/>
    </location>
</feature>
<accession>A0A9E7JCJ0</accession>
<feature type="compositionally biased region" description="Polar residues" evidence="1">
    <location>
        <begin position="1"/>
        <end position="10"/>
    </location>
</feature>
<name>A0A9E7JCJ0_9LILI</name>
<evidence type="ECO:0000256" key="1">
    <source>
        <dbReference type="SAM" id="MobiDB-lite"/>
    </source>
</evidence>
<proteinExistence type="predicted"/>
<dbReference type="AlphaFoldDB" id="A0A9E7JCJ0"/>
<keyword evidence="2" id="KW-0472">Membrane</keyword>
<feature type="transmembrane region" description="Helical" evidence="2">
    <location>
        <begin position="142"/>
        <end position="164"/>
    </location>
</feature>
<keyword evidence="2" id="KW-1133">Transmembrane helix</keyword>
<protein>
    <recommendedName>
        <fullName evidence="3">DUF4220 domain-containing protein</fullName>
    </recommendedName>
</protein>
<dbReference type="PANTHER" id="PTHR31325">
    <property type="entry name" value="OS01G0798800 PROTEIN-RELATED"/>
    <property type="match status" value="1"/>
</dbReference>
<dbReference type="Proteomes" id="UP001055439">
    <property type="component" value="Chromosome 1"/>
</dbReference>
<evidence type="ECO:0000256" key="2">
    <source>
        <dbReference type="SAM" id="Phobius"/>
    </source>
</evidence>
<dbReference type="InterPro" id="IPR025315">
    <property type="entry name" value="DUF4220"/>
</dbReference>
<evidence type="ECO:0000313" key="4">
    <source>
        <dbReference type="EMBL" id="URD75916.1"/>
    </source>
</evidence>
<feature type="transmembrane region" description="Helical" evidence="2">
    <location>
        <begin position="112"/>
        <end position="130"/>
    </location>
</feature>
<keyword evidence="5" id="KW-1185">Reference proteome</keyword>
<dbReference type="Pfam" id="PF13968">
    <property type="entry name" value="DUF4220"/>
    <property type="match status" value="1"/>
</dbReference>
<dbReference type="EMBL" id="CP097502">
    <property type="protein sequence ID" value="URD75916.1"/>
    <property type="molecule type" value="Genomic_DNA"/>
</dbReference>
<keyword evidence="2" id="KW-0812">Transmembrane</keyword>
<dbReference type="OrthoDB" id="695732at2759"/>
<feature type="region of interest" description="Disordered" evidence="1">
    <location>
        <begin position="1"/>
        <end position="20"/>
    </location>
</feature>
<organism evidence="4 5">
    <name type="scientific">Musa troglodytarum</name>
    <name type="common">fe'i banana</name>
    <dbReference type="NCBI Taxonomy" id="320322"/>
    <lineage>
        <taxon>Eukaryota</taxon>
        <taxon>Viridiplantae</taxon>
        <taxon>Streptophyta</taxon>
        <taxon>Embryophyta</taxon>
        <taxon>Tracheophyta</taxon>
        <taxon>Spermatophyta</taxon>
        <taxon>Magnoliopsida</taxon>
        <taxon>Liliopsida</taxon>
        <taxon>Zingiberales</taxon>
        <taxon>Musaceae</taxon>
        <taxon>Musa</taxon>
    </lineage>
</organism>
<sequence>MSASMDSLRNSMVKPPDPGTNFANSMEDYASVTAAGTRAAIDVQKEPDWRRWKPNTSEDPDFAGYDRDQSSSSFFLKRSPIQAFKVIETELSFVYEALYTKSSVLHTVEGPWLRFTSFFSVLSAFILFLFTEKHGFEEIDIIITCTLLVVALVLEIYSVALLAFSDWAFTAPHFQLRLRCKLFPAANQQPKMV</sequence>